<dbReference type="CDD" id="cd00085">
    <property type="entry name" value="HNHc"/>
    <property type="match status" value="1"/>
</dbReference>
<dbReference type="PANTHER" id="PTHR33877">
    <property type="entry name" value="SLL1193 PROTEIN"/>
    <property type="match status" value="1"/>
</dbReference>
<keyword evidence="2" id="KW-0540">Nuclease</keyword>
<evidence type="ECO:0000259" key="1">
    <source>
        <dbReference type="SMART" id="SM00507"/>
    </source>
</evidence>
<keyword evidence="2" id="KW-0378">Hydrolase</keyword>
<proteinExistence type="predicted"/>
<protein>
    <submittedName>
        <fullName evidence="2">HNH endonuclease</fullName>
    </submittedName>
</protein>
<dbReference type="SMART" id="SM00507">
    <property type="entry name" value="HNHc"/>
    <property type="match status" value="1"/>
</dbReference>
<dbReference type="Pfam" id="PF01844">
    <property type="entry name" value="HNH"/>
    <property type="match status" value="1"/>
</dbReference>
<dbReference type="InterPro" id="IPR052892">
    <property type="entry name" value="NA-targeting_endonuclease"/>
</dbReference>
<dbReference type="InterPro" id="IPR003615">
    <property type="entry name" value="HNH_nuc"/>
</dbReference>
<dbReference type="PANTHER" id="PTHR33877:SF2">
    <property type="entry name" value="OS07G0170200 PROTEIN"/>
    <property type="match status" value="1"/>
</dbReference>
<dbReference type="Gene3D" id="1.10.30.50">
    <property type="match status" value="1"/>
</dbReference>
<dbReference type="InterPro" id="IPR002711">
    <property type="entry name" value="HNH"/>
</dbReference>
<sequence length="145" mass="16558">MQARDGVFLEDLCPKLRARRWRQSLHRMTGRRCLYCGEASESIDHVHPLSRGGQSITENCVPACLGCNGRKGDSDAFVWYRSQPFYDPRRAMALRAWTDGDLRLALRLLQWVDPAEPETATAAEAEVTHQTRQAATPLWRWQMAS</sequence>
<evidence type="ECO:0000313" key="3">
    <source>
        <dbReference type="Proteomes" id="UP001304461"/>
    </source>
</evidence>
<accession>A0ABU5RR04</accession>
<name>A0ABU5RR04_9CYAN</name>
<feature type="domain" description="HNH nuclease" evidence="1">
    <location>
        <begin position="20"/>
        <end position="69"/>
    </location>
</feature>
<gene>
    <name evidence="2" type="ORF">VB738_02915</name>
</gene>
<keyword evidence="2" id="KW-0255">Endonuclease</keyword>
<dbReference type="GO" id="GO:0004519">
    <property type="term" value="F:endonuclease activity"/>
    <property type="evidence" value="ECO:0007669"/>
    <property type="project" value="UniProtKB-KW"/>
</dbReference>
<organism evidence="2 3">
    <name type="scientific">Cyanobium gracile UHCC 0139</name>
    <dbReference type="NCBI Taxonomy" id="3110308"/>
    <lineage>
        <taxon>Bacteria</taxon>
        <taxon>Bacillati</taxon>
        <taxon>Cyanobacteriota</taxon>
        <taxon>Cyanophyceae</taxon>
        <taxon>Synechococcales</taxon>
        <taxon>Prochlorococcaceae</taxon>
        <taxon>Cyanobium</taxon>
    </lineage>
</organism>
<evidence type="ECO:0000313" key="2">
    <source>
        <dbReference type="EMBL" id="MEA5390206.1"/>
    </source>
</evidence>
<dbReference type="RefSeq" id="WP_323304304.1">
    <property type="nucleotide sequence ID" value="NZ_JAYGHX010000001.1"/>
</dbReference>
<dbReference type="EMBL" id="JAYGHX010000001">
    <property type="protein sequence ID" value="MEA5390206.1"/>
    <property type="molecule type" value="Genomic_DNA"/>
</dbReference>
<keyword evidence="3" id="KW-1185">Reference proteome</keyword>
<reference evidence="2 3" key="1">
    <citation type="submission" date="2023-12" db="EMBL/GenBank/DDBJ databases">
        <title>Baltic Sea Cyanobacteria.</title>
        <authorList>
            <person name="Delbaje E."/>
            <person name="Fewer D.P."/>
            <person name="Shishido T.K."/>
        </authorList>
    </citation>
    <scope>NUCLEOTIDE SEQUENCE [LARGE SCALE GENOMIC DNA]</scope>
    <source>
        <strain evidence="2 3">UHCC 0139</strain>
    </source>
</reference>
<dbReference type="Proteomes" id="UP001304461">
    <property type="component" value="Unassembled WGS sequence"/>
</dbReference>
<comment type="caution">
    <text evidence="2">The sequence shown here is derived from an EMBL/GenBank/DDBJ whole genome shotgun (WGS) entry which is preliminary data.</text>
</comment>